<keyword evidence="3" id="KW-0804">Transcription</keyword>
<name>A0AAN9FLY4_CROPI</name>
<dbReference type="GO" id="GO:0003680">
    <property type="term" value="F:minor groove of adenine-thymine-rich DNA binding"/>
    <property type="evidence" value="ECO:0007669"/>
    <property type="project" value="InterPro"/>
</dbReference>
<reference evidence="7 8" key="1">
    <citation type="submission" date="2024-01" db="EMBL/GenBank/DDBJ databases">
        <title>The genomes of 5 underutilized Papilionoideae crops provide insights into root nodulation and disease resistanc.</title>
        <authorList>
            <person name="Yuan L."/>
        </authorList>
    </citation>
    <scope>NUCLEOTIDE SEQUENCE [LARGE SCALE GENOMIC DNA]</scope>
    <source>
        <strain evidence="7">ZHUSHIDOU_FW_LH</strain>
        <tissue evidence="7">Leaf</tissue>
    </source>
</reference>
<evidence type="ECO:0000256" key="3">
    <source>
        <dbReference type="ARBA" id="ARBA00023163"/>
    </source>
</evidence>
<proteinExistence type="predicted"/>
<organism evidence="7 8">
    <name type="scientific">Crotalaria pallida</name>
    <name type="common">Smooth rattlebox</name>
    <name type="synonym">Crotalaria striata</name>
    <dbReference type="NCBI Taxonomy" id="3830"/>
    <lineage>
        <taxon>Eukaryota</taxon>
        <taxon>Viridiplantae</taxon>
        <taxon>Streptophyta</taxon>
        <taxon>Embryophyta</taxon>
        <taxon>Tracheophyta</taxon>
        <taxon>Spermatophyta</taxon>
        <taxon>Magnoliopsida</taxon>
        <taxon>eudicotyledons</taxon>
        <taxon>Gunneridae</taxon>
        <taxon>Pentapetalae</taxon>
        <taxon>rosids</taxon>
        <taxon>fabids</taxon>
        <taxon>Fabales</taxon>
        <taxon>Fabaceae</taxon>
        <taxon>Papilionoideae</taxon>
        <taxon>50 kb inversion clade</taxon>
        <taxon>genistoids sensu lato</taxon>
        <taxon>core genistoids</taxon>
        <taxon>Crotalarieae</taxon>
        <taxon>Crotalaria</taxon>
    </lineage>
</organism>
<dbReference type="GO" id="GO:0005634">
    <property type="term" value="C:nucleus"/>
    <property type="evidence" value="ECO:0007669"/>
    <property type="project" value="TreeGrafter"/>
</dbReference>
<sequence>MAEYGMKMSSSQLFHTSNDVSSSSIGYHNNNNHALMVPQPQKRPRGRPTGSKNKPKQPVVLNQESEEEMNSMVIEVTPGFDVVEALVNYASLRNVGISVLSASGSIASVTLRHLIPHTRDFNLHGPFTLLSITGTYICGHFNNPLMDETSSSFSSVINLNDHPFASTTNAFGITLSGSQGEIFGGIVAGRVVAASTVAVTTFVFKNPDFCKVRSNGNDESDVGASGSGGNNDKMHNLLNSQIPFGDLYAM</sequence>
<evidence type="ECO:0000256" key="5">
    <source>
        <dbReference type="SAM" id="MobiDB-lite"/>
    </source>
</evidence>
<dbReference type="Gene3D" id="3.30.1330.80">
    <property type="entry name" value="Hypothetical protein, similar to alpha- acetolactate decarboxylase, domain 2"/>
    <property type="match status" value="1"/>
</dbReference>
<keyword evidence="4" id="KW-0539">Nucleus</keyword>
<feature type="domain" description="PPC" evidence="6">
    <location>
        <begin position="66"/>
        <end position="230"/>
    </location>
</feature>
<dbReference type="PROSITE" id="PS51742">
    <property type="entry name" value="PPC"/>
    <property type="match status" value="1"/>
</dbReference>
<evidence type="ECO:0000313" key="7">
    <source>
        <dbReference type="EMBL" id="KAK7277141.1"/>
    </source>
</evidence>
<dbReference type="Proteomes" id="UP001372338">
    <property type="component" value="Unassembled WGS sequence"/>
</dbReference>
<dbReference type="GO" id="GO:0003700">
    <property type="term" value="F:DNA-binding transcription factor activity"/>
    <property type="evidence" value="ECO:0007669"/>
    <property type="project" value="TreeGrafter"/>
</dbReference>
<comment type="caution">
    <text evidence="7">The sequence shown here is derived from an EMBL/GenBank/DDBJ whole genome shotgun (WGS) entry which is preliminary data.</text>
</comment>
<dbReference type="SUPFAM" id="SSF117856">
    <property type="entry name" value="AF0104/ALDC/Ptd012-like"/>
    <property type="match status" value="1"/>
</dbReference>
<dbReference type="PANTHER" id="PTHR31100:SF63">
    <property type="entry name" value="AT-HOOK MOTIF NUCLEAR-LOCALIZED PROTEIN"/>
    <property type="match status" value="1"/>
</dbReference>
<evidence type="ECO:0000256" key="2">
    <source>
        <dbReference type="ARBA" id="ARBA00023125"/>
    </source>
</evidence>
<keyword evidence="1" id="KW-0805">Transcription regulation</keyword>
<evidence type="ECO:0000313" key="8">
    <source>
        <dbReference type="Proteomes" id="UP001372338"/>
    </source>
</evidence>
<dbReference type="Pfam" id="PF03479">
    <property type="entry name" value="PCC"/>
    <property type="match status" value="1"/>
</dbReference>
<accession>A0AAN9FLY4</accession>
<dbReference type="AlphaFoldDB" id="A0AAN9FLY4"/>
<evidence type="ECO:0000256" key="1">
    <source>
        <dbReference type="ARBA" id="ARBA00023015"/>
    </source>
</evidence>
<dbReference type="PANTHER" id="PTHR31100">
    <property type="entry name" value="AT-HOOK MOTIF NUCLEAR-LOCALIZED PROTEIN 15"/>
    <property type="match status" value="1"/>
</dbReference>
<keyword evidence="8" id="KW-1185">Reference proteome</keyword>
<evidence type="ECO:0000259" key="6">
    <source>
        <dbReference type="PROSITE" id="PS51742"/>
    </source>
</evidence>
<dbReference type="EMBL" id="JAYWIO010000003">
    <property type="protein sequence ID" value="KAK7277141.1"/>
    <property type="molecule type" value="Genomic_DNA"/>
</dbReference>
<dbReference type="InterPro" id="IPR014476">
    <property type="entry name" value="AHL15-29"/>
</dbReference>
<keyword evidence="2" id="KW-0238">DNA-binding</keyword>
<evidence type="ECO:0000256" key="4">
    <source>
        <dbReference type="ARBA" id="ARBA00023242"/>
    </source>
</evidence>
<dbReference type="InterPro" id="IPR005175">
    <property type="entry name" value="PPC_dom"/>
</dbReference>
<feature type="region of interest" description="Disordered" evidence="5">
    <location>
        <begin position="19"/>
        <end position="63"/>
    </location>
</feature>
<protein>
    <recommendedName>
        <fullName evidence="6">PPC domain-containing protein</fullName>
    </recommendedName>
</protein>
<gene>
    <name evidence="7" type="ORF">RIF29_18292</name>
</gene>
<feature type="compositionally biased region" description="Polar residues" evidence="5">
    <location>
        <begin position="19"/>
        <end position="33"/>
    </location>
</feature>
<dbReference type="CDD" id="cd11378">
    <property type="entry name" value="DUF296"/>
    <property type="match status" value="1"/>
</dbReference>